<dbReference type="EMBL" id="JAIMJA010000008">
    <property type="protein sequence ID" value="MCE2594974.1"/>
    <property type="molecule type" value="Genomic_DNA"/>
</dbReference>
<feature type="region of interest" description="Disordered" evidence="1">
    <location>
        <begin position="54"/>
        <end position="73"/>
    </location>
</feature>
<keyword evidence="2" id="KW-0732">Signal</keyword>
<evidence type="ECO:0000256" key="2">
    <source>
        <dbReference type="SAM" id="SignalP"/>
    </source>
</evidence>
<evidence type="ECO:0000259" key="3">
    <source>
        <dbReference type="Pfam" id="PF13511"/>
    </source>
</evidence>
<gene>
    <name evidence="4" type="ORF">K6Y31_09115</name>
</gene>
<name>A0ABS8W7L4_9GAMM</name>
<evidence type="ECO:0000313" key="4">
    <source>
        <dbReference type="EMBL" id="MCE2594974.1"/>
    </source>
</evidence>
<accession>A0ABS8W7L4</accession>
<dbReference type="RefSeq" id="WP_233052485.1">
    <property type="nucleotide sequence ID" value="NZ_JAIMJA010000008.1"/>
</dbReference>
<dbReference type="Pfam" id="PF13511">
    <property type="entry name" value="DUF4124"/>
    <property type="match status" value="1"/>
</dbReference>
<evidence type="ECO:0000256" key="1">
    <source>
        <dbReference type="SAM" id="MobiDB-lite"/>
    </source>
</evidence>
<proteinExistence type="predicted"/>
<feature type="compositionally biased region" description="Low complexity" evidence="1">
    <location>
        <begin position="64"/>
        <end position="73"/>
    </location>
</feature>
<dbReference type="InterPro" id="IPR025392">
    <property type="entry name" value="DUF4124"/>
</dbReference>
<keyword evidence="5" id="KW-1185">Reference proteome</keyword>
<reference evidence="4 5" key="1">
    <citation type="journal article" date="2022" name="Environ. Microbiol. Rep.">
        <title>Eco-phylogenetic analyses reveal divergent evolution of vitamin B12 metabolism in the marine bacterial family 'Psychromonadaceae'.</title>
        <authorList>
            <person name="Jin X."/>
            <person name="Yang Y."/>
            <person name="Cao H."/>
            <person name="Gao B."/>
            <person name="Zhao Z."/>
        </authorList>
    </citation>
    <scope>NUCLEOTIDE SEQUENCE [LARGE SCALE GENOMIC DNA]</scope>
    <source>
        <strain evidence="4 5">MKS20</strain>
    </source>
</reference>
<feature type="signal peptide" evidence="2">
    <location>
        <begin position="1"/>
        <end position="20"/>
    </location>
</feature>
<dbReference type="Proteomes" id="UP001201273">
    <property type="component" value="Unassembled WGS sequence"/>
</dbReference>
<feature type="chain" id="PRO_5047213828" evidence="2">
    <location>
        <begin position="21"/>
        <end position="179"/>
    </location>
</feature>
<sequence length="179" mass="20392">MKLNHNLWILLACLSGSAQAEKVYTWVDDKGVAHFSQDKPKNVDAKQVKFVAPPPVNKLPPVSNTNTNTTITDNKSNNVISGNWITGTESIRKSTLILKPNQQFSYQSLNDPKNFIDLIGTWHYEEGFLQLKVNKKVVTRRGKKSESYNNQDIDAQVLQLDNNKMNIIIEDNQLYLSRF</sequence>
<comment type="caution">
    <text evidence="4">The sequence shown here is derived from an EMBL/GenBank/DDBJ whole genome shotgun (WGS) entry which is preliminary data.</text>
</comment>
<organism evidence="4 5">
    <name type="scientific">Motilimonas cestriensis</name>
    <dbReference type="NCBI Taxonomy" id="2742685"/>
    <lineage>
        <taxon>Bacteria</taxon>
        <taxon>Pseudomonadati</taxon>
        <taxon>Pseudomonadota</taxon>
        <taxon>Gammaproteobacteria</taxon>
        <taxon>Alteromonadales</taxon>
        <taxon>Alteromonadales genera incertae sedis</taxon>
        <taxon>Motilimonas</taxon>
    </lineage>
</organism>
<protein>
    <submittedName>
        <fullName evidence="4">DUF4124 domain-containing protein</fullName>
    </submittedName>
</protein>
<feature type="domain" description="DUF4124" evidence="3">
    <location>
        <begin position="10"/>
        <end position="58"/>
    </location>
</feature>
<evidence type="ECO:0000313" key="5">
    <source>
        <dbReference type="Proteomes" id="UP001201273"/>
    </source>
</evidence>